<feature type="domain" description="ABC transmembrane type-1" evidence="8">
    <location>
        <begin position="157"/>
        <end position="347"/>
    </location>
</feature>
<dbReference type="InterPro" id="IPR000515">
    <property type="entry name" value="MetI-like"/>
</dbReference>
<accession>A0A0J9ECQ4</accession>
<evidence type="ECO:0000256" key="5">
    <source>
        <dbReference type="ARBA" id="ARBA00022989"/>
    </source>
</evidence>
<comment type="subcellular location">
    <subcellularLocation>
        <location evidence="1 7">Cell membrane</location>
        <topology evidence="1 7">Multi-pass membrane protein</topology>
    </subcellularLocation>
</comment>
<comment type="caution">
    <text evidence="9">The sequence shown here is derived from an EMBL/GenBank/DDBJ whole genome shotgun (WGS) entry which is preliminary data.</text>
</comment>
<evidence type="ECO:0000256" key="1">
    <source>
        <dbReference type="ARBA" id="ARBA00004651"/>
    </source>
</evidence>
<feature type="transmembrane region" description="Helical" evidence="7">
    <location>
        <begin position="267"/>
        <end position="290"/>
    </location>
</feature>
<proteinExistence type="inferred from homology"/>
<sequence length="361" mass="40550">MSRLVTFLTRTAGGSNDRADRFGVADFLAYSYLVLGVLIILVPVLWTFFSSIKPERTLDTFDTRLVPYAQVEAEVEGVGTKTVWEFHAEDGSVSYVYKAGPTRKLTDVATLENPEEVFQASRKQLRPNEEIRVATENYLDPLLKRNGQDFFSFGTYLFNSIFVTVAATLITLLINAMAAFALSKYKFRGRLTVTILIIATLLIPNSIILVSLFFVVWSFGIFGSLWGVIIPAAATPTGVFLLRQYMLTIPDELLEAARMDAASEWRIFWRIIIPLSLPALSVLAILSVIWRWNDFLWPLIVLISDPKLHTIQLGLTTFSGEFDIAFHYVLAMTVVSLIPITLVFVWLQRFITTGIATTGLK</sequence>
<organism evidence="9 10">
    <name type="scientific">Candidatus Rhodobacter oscarellae</name>
    <dbReference type="NCBI Taxonomy" id="1675527"/>
    <lineage>
        <taxon>Bacteria</taxon>
        <taxon>Pseudomonadati</taxon>
        <taxon>Pseudomonadota</taxon>
        <taxon>Alphaproteobacteria</taxon>
        <taxon>Rhodobacterales</taxon>
        <taxon>Rhodobacter group</taxon>
        <taxon>Rhodobacter</taxon>
    </lineage>
</organism>
<evidence type="ECO:0000313" key="10">
    <source>
        <dbReference type="Proteomes" id="UP000037178"/>
    </source>
</evidence>
<dbReference type="OrthoDB" id="9815445at2"/>
<reference evidence="9 10" key="1">
    <citation type="submission" date="2015-06" db="EMBL/GenBank/DDBJ databases">
        <title>Draft genome sequence of an Alphaproteobacteria species associated to the Mediterranean sponge Oscarella lobularis.</title>
        <authorList>
            <person name="Jourda C."/>
            <person name="Santini S."/>
            <person name="Claverie J.-M."/>
        </authorList>
    </citation>
    <scope>NUCLEOTIDE SEQUENCE [LARGE SCALE GENOMIC DNA]</scope>
    <source>
        <strain evidence="9">IGS</strain>
    </source>
</reference>
<dbReference type="SUPFAM" id="SSF161098">
    <property type="entry name" value="MetI-like"/>
    <property type="match status" value="1"/>
</dbReference>
<dbReference type="RefSeq" id="WP_049641630.1">
    <property type="nucleotide sequence ID" value="NZ_LFTY01000001.1"/>
</dbReference>
<dbReference type="PANTHER" id="PTHR43744:SF12">
    <property type="entry name" value="ABC TRANSPORTER PERMEASE PROTEIN MG189-RELATED"/>
    <property type="match status" value="1"/>
</dbReference>
<feature type="transmembrane region" description="Helical" evidence="7">
    <location>
        <begin position="27"/>
        <end position="49"/>
    </location>
</feature>
<dbReference type="AlphaFoldDB" id="A0A0J9ECQ4"/>
<name>A0A0J9ECQ4_9RHOB</name>
<dbReference type="CDD" id="cd06261">
    <property type="entry name" value="TM_PBP2"/>
    <property type="match status" value="1"/>
</dbReference>
<evidence type="ECO:0000259" key="8">
    <source>
        <dbReference type="PROSITE" id="PS50928"/>
    </source>
</evidence>
<dbReference type="Proteomes" id="UP000037178">
    <property type="component" value="Unassembled WGS sequence"/>
</dbReference>
<evidence type="ECO:0000256" key="4">
    <source>
        <dbReference type="ARBA" id="ARBA00022692"/>
    </source>
</evidence>
<keyword evidence="5 7" id="KW-1133">Transmembrane helix</keyword>
<dbReference type="PATRIC" id="fig|1675527.3.peg.780"/>
<dbReference type="Pfam" id="PF00528">
    <property type="entry name" value="BPD_transp_1"/>
    <property type="match status" value="1"/>
</dbReference>
<dbReference type="GO" id="GO:0055085">
    <property type="term" value="P:transmembrane transport"/>
    <property type="evidence" value="ECO:0007669"/>
    <property type="project" value="InterPro"/>
</dbReference>
<evidence type="ECO:0000256" key="7">
    <source>
        <dbReference type="RuleBase" id="RU363032"/>
    </source>
</evidence>
<protein>
    <submittedName>
        <fullName evidence="9">Sugar permease</fullName>
    </submittedName>
</protein>
<dbReference type="EMBL" id="LFTY01000001">
    <property type="protein sequence ID" value="KMW60562.1"/>
    <property type="molecule type" value="Genomic_DNA"/>
</dbReference>
<keyword evidence="10" id="KW-1185">Reference proteome</keyword>
<evidence type="ECO:0000313" key="9">
    <source>
        <dbReference type="EMBL" id="KMW60562.1"/>
    </source>
</evidence>
<dbReference type="Gene3D" id="1.10.3720.10">
    <property type="entry name" value="MetI-like"/>
    <property type="match status" value="1"/>
</dbReference>
<dbReference type="GO" id="GO:0005886">
    <property type="term" value="C:plasma membrane"/>
    <property type="evidence" value="ECO:0007669"/>
    <property type="project" value="UniProtKB-SubCell"/>
</dbReference>
<dbReference type="STRING" id="1675527.AIOL_000724"/>
<evidence type="ECO:0000256" key="3">
    <source>
        <dbReference type="ARBA" id="ARBA00022475"/>
    </source>
</evidence>
<comment type="similarity">
    <text evidence="7">Belongs to the binding-protein-dependent transport system permease family.</text>
</comment>
<evidence type="ECO:0000256" key="2">
    <source>
        <dbReference type="ARBA" id="ARBA00022448"/>
    </source>
</evidence>
<keyword evidence="3" id="KW-1003">Cell membrane</keyword>
<dbReference type="PANTHER" id="PTHR43744">
    <property type="entry name" value="ABC TRANSPORTER PERMEASE PROTEIN MG189-RELATED-RELATED"/>
    <property type="match status" value="1"/>
</dbReference>
<dbReference type="PROSITE" id="PS50928">
    <property type="entry name" value="ABC_TM1"/>
    <property type="match status" value="1"/>
</dbReference>
<feature type="transmembrane region" description="Helical" evidence="7">
    <location>
        <begin position="325"/>
        <end position="347"/>
    </location>
</feature>
<feature type="transmembrane region" description="Helical" evidence="7">
    <location>
        <begin position="156"/>
        <end position="182"/>
    </location>
</feature>
<evidence type="ECO:0000256" key="6">
    <source>
        <dbReference type="ARBA" id="ARBA00023136"/>
    </source>
</evidence>
<feature type="transmembrane region" description="Helical" evidence="7">
    <location>
        <begin position="194"/>
        <end position="219"/>
    </location>
</feature>
<gene>
    <name evidence="9" type="ORF">AIOL_000724</name>
</gene>
<keyword evidence="4 7" id="KW-0812">Transmembrane</keyword>
<feature type="transmembrane region" description="Helical" evidence="7">
    <location>
        <begin position="225"/>
        <end position="246"/>
    </location>
</feature>
<keyword evidence="2 7" id="KW-0813">Transport</keyword>
<keyword evidence="6 7" id="KW-0472">Membrane</keyword>
<dbReference type="InterPro" id="IPR035906">
    <property type="entry name" value="MetI-like_sf"/>
</dbReference>